<organism evidence="3 4">
    <name type="scientific">Klugiella xanthotipulae</name>
    <dbReference type="NCBI Taxonomy" id="244735"/>
    <lineage>
        <taxon>Bacteria</taxon>
        <taxon>Bacillati</taxon>
        <taxon>Actinomycetota</taxon>
        <taxon>Actinomycetes</taxon>
        <taxon>Micrococcales</taxon>
        <taxon>Microbacteriaceae</taxon>
        <taxon>Klugiella</taxon>
    </lineage>
</organism>
<dbReference type="Proteomes" id="UP000318331">
    <property type="component" value="Unassembled WGS sequence"/>
</dbReference>
<dbReference type="SUPFAM" id="SSF55961">
    <property type="entry name" value="Bet v1-like"/>
    <property type="match status" value="1"/>
</dbReference>
<protein>
    <submittedName>
        <fullName evidence="3">Uncharacterized protein YndB with AHSA1/START domain</fullName>
    </submittedName>
</protein>
<comment type="caution">
    <text evidence="3">The sequence shown here is derived from an EMBL/GenBank/DDBJ whole genome shotgun (WGS) entry which is preliminary data.</text>
</comment>
<keyword evidence="4" id="KW-1185">Reference proteome</keyword>
<dbReference type="Gene3D" id="3.30.530.20">
    <property type="match status" value="1"/>
</dbReference>
<evidence type="ECO:0000313" key="3">
    <source>
        <dbReference type="EMBL" id="TQM61520.1"/>
    </source>
</evidence>
<dbReference type="EMBL" id="VFPN01000003">
    <property type="protein sequence ID" value="TQM61520.1"/>
    <property type="molecule type" value="Genomic_DNA"/>
</dbReference>
<dbReference type="InterPro" id="IPR013538">
    <property type="entry name" value="ASHA1/2-like_C"/>
</dbReference>
<name>A0A543HTA4_9MICO</name>
<evidence type="ECO:0000313" key="4">
    <source>
        <dbReference type="Proteomes" id="UP000318331"/>
    </source>
</evidence>
<dbReference type="InterPro" id="IPR023393">
    <property type="entry name" value="START-like_dom_sf"/>
</dbReference>
<accession>A0A543HTA4</accession>
<gene>
    <name evidence="3" type="ORF">FB466_2476</name>
</gene>
<comment type="similarity">
    <text evidence="1">Belongs to the AHA1 family.</text>
</comment>
<feature type="domain" description="Activator of Hsp90 ATPase homologue 1/2-like C-terminal" evidence="2">
    <location>
        <begin position="14"/>
        <end position="144"/>
    </location>
</feature>
<sequence length="153" mass="17185">MRMDPIIYVIYIAATPERVWRAFVDDVDVRAVWWGCVLRTTLQPGTGYEYVGPGADGDETVHVWGDILEATPGERLVMTEHPGPSYNPEGAERSSRMVFTMDAVTSHLTKLTVLNDQWSEAHPGYEETKDTWPLLMSSIKSYVETGSALSFEE</sequence>
<dbReference type="Pfam" id="PF08327">
    <property type="entry name" value="AHSA1"/>
    <property type="match status" value="1"/>
</dbReference>
<evidence type="ECO:0000256" key="1">
    <source>
        <dbReference type="ARBA" id="ARBA00006817"/>
    </source>
</evidence>
<dbReference type="AlphaFoldDB" id="A0A543HTA4"/>
<proteinExistence type="inferred from homology"/>
<reference evidence="3 4" key="1">
    <citation type="submission" date="2019-06" db="EMBL/GenBank/DDBJ databases">
        <title>Sequencing the genomes of 1000 actinobacteria strains.</title>
        <authorList>
            <person name="Klenk H.-P."/>
        </authorList>
    </citation>
    <scope>NUCLEOTIDE SEQUENCE [LARGE SCALE GENOMIC DNA]</scope>
    <source>
        <strain evidence="3 4">DSM 18031</strain>
    </source>
</reference>
<evidence type="ECO:0000259" key="2">
    <source>
        <dbReference type="Pfam" id="PF08327"/>
    </source>
</evidence>